<dbReference type="InterPro" id="IPR050362">
    <property type="entry name" value="Cation-dep_OMT"/>
</dbReference>
<accession>A0A0C1R2L8</accession>
<dbReference type="AlphaFoldDB" id="A0A0C1R2L8"/>
<dbReference type="Gene3D" id="3.40.50.150">
    <property type="entry name" value="Vaccinia Virus protein VP39"/>
    <property type="match status" value="1"/>
</dbReference>
<evidence type="ECO:0000313" key="6">
    <source>
        <dbReference type="Proteomes" id="UP000029738"/>
    </source>
</evidence>
<dbReference type="OrthoDB" id="9799672at2"/>
<dbReference type="PROSITE" id="PS51682">
    <property type="entry name" value="SAM_OMT_I"/>
    <property type="match status" value="1"/>
</dbReference>
<reference evidence="4" key="2">
    <citation type="submission" date="2019-11" db="EMBL/GenBank/DDBJ databases">
        <title>Improved Assembly of Tolypothrix boutellei genome.</title>
        <authorList>
            <person name="Sarangi A.N."/>
            <person name="Mukherjee M."/>
            <person name="Ghosh S."/>
            <person name="Singh D."/>
            <person name="Das A."/>
            <person name="Kant S."/>
            <person name="Prusty A."/>
            <person name="Tripathy S."/>
        </authorList>
    </citation>
    <scope>NUCLEOTIDE SEQUENCE</scope>
    <source>
        <strain evidence="4">VB521301</strain>
    </source>
</reference>
<keyword evidence="3" id="KW-0949">S-adenosyl-L-methionine</keyword>
<dbReference type="CDD" id="cd02440">
    <property type="entry name" value="AdoMet_MTases"/>
    <property type="match status" value="1"/>
</dbReference>
<keyword evidence="2 5" id="KW-0808">Transferase</keyword>
<sequence length="226" mass="24108">MTQEQWTVVDQYFTDLLVPSDPALDAALQASAAAGLPAHNVSPNQGKLLHLLARFQGARTILEIGTLGGYSTIWLAQALPPDGRLITLEANPKYAEIARANIARAGLTDVVELRLGPAVDTLPQLVAEGHVFDLIFIDADKPSNPDYFDWSLKLARQGSAIIADNVVRNGTVIDATTNDPSVCGVRRFNELLAQSPYVSATAIQTVGSKGYDGFAIALVTNSILPS</sequence>
<evidence type="ECO:0000256" key="3">
    <source>
        <dbReference type="ARBA" id="ARBA00022691"/>
    </source>
</evidence>
<gene>
    <name evidence="5" type="ORF">DA73_0213700</name>
    <name evidence="4" type="ORF">DA73_0400003765</name>
</gene>
<proteinExistence type="predicted"/>
<keyword evidence="6" id="KW-1185">Reference proteome</keyword>
<evidence type="ECO:0000313" key="4">
    <source>
        <dbReference type="EMBL" id="KAF3884687.1"/>
    </source>
</evidence>
<dbReference type="GO" id="GO:0008171">
    <property type="term" value="F:O-methyltransferase activity"/>
    <property type="evidence" value="ECO:0007669"/>
    <property type="project" value="InterPro"/>
</dbReference>
<reference evidence="5" key="1">
    <citation type="journal article" date="2015" name="Genome Announc.">
        <title>Draft Genome Sequence of Tolypothrix boutellei Strain VB521301.</title>
        <authorList>
            <person name="Chandrababunaidu M.M."/>
            <person name="Singh D."/>
            <person name="Sen D."/>
            <person name="Bhan S."/>
            <person name="Das S."/>
            <person name="Gupta A."/>
            <person name="Adhikary S.P."/>
            <person name="Tripathy S."/>
        </authorList>
    </citation>
    <scope>NUCLEOTIDE SEQUENCE</scope>
    <source>
        <strain evidence="5">VB521301</strain>
    </source>
</reference>
<name>A0A0C1R2L8_9CYAN</name>
<dbReference type="PANTHER" id="PTHR10509:SF14">
    <property type="entry name" value="CAFFEOYL-COA O-METHYLTRANSFERASE 3-RELATED"/>
    <property type="match status" value="1"/>
</dbReference>
<evidence type="ECO:0000256" key="2">
    <source>
        <dbReference type="ARBA" id="ARBA00022679"/>
    </source>
</evidence>
<dbReference type="EMBL" id="JHEG04000001">
    <property type="protein sequence ID" value="KAF3884687.1"/>
    <property type="molecule type" value="Genomic_DNA"/>
</dbReference>
<dbReference type="InterPro" id="IPR029063">
    <property type="entry name" value="SAM-dependent_MTases_sf"/>
</dbReference>
<evidence type="ECO:0000256" key="1">
    <source>
        <dbReference type="ARBA" id="ARBA00022603"/>
    </source>
</evidence>
<evidence type="ECO:0000313" key="5">
    <source>
        <dbReference type="EMBL" id="KIE11854.1"/>
    </source>
</evidence>
<dbReference type="Proteomes" id="UP000029738">
    <property type="component" value="Unassembled WGS sequence"/>
</dbReference>
<dbReference type="InterPro" id="IPR002935">
    <property type="entry name" value="SAM_O-MeTrfase"/>
</dbReference>
<dbReference type="PANTHER" id="PTHR10509">
    <property type="entry name" value="O-METHYLTRANSFERASE-RELATED"/>
    <property type="match status" value="1"/>
</dbReference>
<dbReference type="Pfam" id="PF01596">
    <property type="entry name" value="Methyltransf_3"/>
    <property type="match status" value="1"/>
</dbReference>
<keyword evidence="1 5" id="KW-0489">Methyltransferase</keyword>
<dbReference type="STRING" id="1479485.DA73_0213700"/>
<dbReference type="GO" id="GO:0032259">
    <property type="term" value="P:methylation"/>
    <property type="evidence" value="ECO:0007669"/>
    <property type="project" value="UniProtKB-KW"/>
</dbReference>
<dbReference type="RefSeq" id="WP_038075546.1">
    <property type="nucleotide sequence ID" value="NZ_JHEG04000001.1"/>
</dbReference>
<organism evidence="5">
    <name type="scientific">Tolypothrix bouteillei VB521301</name>
    <dbReference type="NCBI Taxonomy" id="1479485"/>
    <lineage>
        <taxon>Bacteria</taxon>
        <taxon>Bacillati</taxon>
        <taxon>Cyanobacteriota</taxon>
        <taxon>Cyanophyceae</taxon>
        <taxon>Nostocales</taxon>
        <taxon>Tolypothrichaceae</taxon>
        <taxon>Tolypothrix</taxon>
    </lineage>
</organism>
<comment type="caution">
    <text evidence="5">The sequence shown here is derived from an EMBL/GenBank/DDBJ whole genome shotgun (WGS) entry which is preliminary data.</text>
</comment>
<protein>
    <submittedName>
        <fullName evidence="4 5">Methyltransferase</fullName>
    </submittedName>
</protein>
<dbReference type="GO" id="GO:0008757">
    <property type="term" value="F:S-adenosylmethionine-dependent methyltransferase activity"/>
    <property type="evidence" value="ECO:0007669"/>
    <property type="project" value="TreeGrafter"/>
</dbReference>
<dbReference type="EMBL" id="JHEG02000040">
    <property type="protein sequence ID" value="KIE11854.1"/>
    <property type="molecule type" value="Genomic_DNA"/>
</dbReference>
<dbReference type="SUPFAM" id="SSF53335">
    <property type="entry name" value="S-adenosyl-L-methionine-dependent methyltransferases"/>
    <property type="match status" value="1"/>
</dbReference>